<evidence type="ECO:0000256" key="1">
    <source>
        <dbReference type="ARBA" id="ARBA00022801"/>
    </source>
</evidence>
<dbReference type="GO" id="GO:0006935">
    <property type="term" value="P:chemotaxis"/>
    <property type="evidence" value="ECO:0007669"/>
    <property type="project" value="UniProtKB-UniRule"/>
</dbReference>
<dbReference type="GO" id="GO:0000156">
    <property type="term" value="F:phosphorelay response regulator activity"/>
    <property type="evidence" value="ECO:0007669"/>
    <property type="project" value="InterPro"/>
</dbReference>
<evidence type="ECO:0000259" key="5">
    <source>
        <dbReference type="PROSITE" id="PS50122"/>
    </source>
</evidence>
<feature type="active site" evidence="4">
    <location>
        <position position="47"/>
    </location>
</feature>
<feature type="active site" evidence="4">
    <location>
        <position position="140"/>
    </location>
</feature>
<evidence type="ECO:0000313" key="7">
    <source>
        <dbReference type="Proteomes" id="UP000216857"/>
    </source>
</evidence>
<dbReference type="RefSeq" id="WP_094848781.1">
    <property type="nucleotide sequence ID" value="NZ_NEVJ01000003.1"/>
</dbReference>
<evidence type="ECO:0000313" key="6">
    <source>
        <dbReference type="EMBL" id="OZI20178.1"/>
    </source>
</evidence>
<dbReference type="PANTHER" id="PTHR42872:SF6">
    <property type="entry name" value="PROTEIN-GLUTAMATE METHYLESTERASE_PROTEIN-GLUTAMINE GLUTAMINASE"/>
    <property type="match status" value="1"/>
</dbReference>
<dbReference type="InterPro" id="IPR000673">
    <property type="entry name" value="Sig_transdc_resp-reg_Me-estase"/>
</dbReference>
<evidence type="ECO:0000256" key="2">
    <source>
        <dbReference type="ARBA" id="ARBA00039140"/>
    </source>
</evidence>
<dbReference type="Proteomes" id="UP000216857">
    <property type="component" value="Unassembled WGS sequence"/>
</dbReference>
<keyword evidence="4" id="KW-0145">Chemotaxis</keyword>
<protein>
    <recommendedName>
        <fullName evidence="2">protein-glutamate methylesterase</fullName>
        <ecNumber evidence="2">3.1.1.61</ecNumber>
    </recommendedName>
</protein>
<dbReference type="GO" id="GO:0005737">
    <property type="term" value="C:cytoplasm"/>
    <property type="evidence" value="ECO:0007669"/>
    <property type="project" value="InterPro"/>
</dbReference>
<comment type="caution">
    <text evidence="6">The sequence shown here is derived from an EMBL/GenBank/DDBJ whole genome shotgun (WGS) entry which is preliminary data.</text>
</comment>
<dbReference type="AlphaFoldDB" id="A0A261R583"/>
<evidence type="ECO:0000256" key="4">
    <source>
        <dbReference type="PROSITE-ProRule" id="PRU00050"/>
    </source>
</evidence>
<organism evidence="6 7">
    <name type="scientific">Bordetella genomosp. 9</name>
    <dbReference type="NCBI Taxonomy" id="1416803"/>
    <lineage>
        <taxon>Bacteria</taxon>
        <taxon>Pseudomonadati</taxon>
        <taxon>Pseudomonadota</taxon>
        <taxon>Betaproteobacteria</taxon>
        <taxon>Burkholderiales</taxon>
        <taxon>Alcaligenaceae</taxon>
        <taxon>Bordetella</taxon>
    </lineage>
</organism>
<dbReference type="OrthoDB" id="9791760at2"/>
<name>A0A261R583_9BORD</name>
<comment type="catalytic activity">
    <reaction evidence="3">
        <text>[protein]-L-glutamate 5-O-methyl ester + H2O = L-glutamyl-[protein] + methanol + H(+)</text>
        <dbReference type="Rhea" id="RHEA:23236"/>
        <dbReference type="Rhea" id="RHEA-COMP:10208"/>
        <dbReference type="Rhea" id="RHEA-COMP:10311"/>
        <dbReference type="ChEBI" id="CHEBI:15377"/>
        <dbReference type="ChEBI" id="CHEBI:15378"/>
        <dbReference type="ChEBI" id="CHEBI:17790"/>
        <dbReference type="ChEBI" id="CHEBI:29973"/>
        <dbReference type="ChEBI" id="CHEBI:82795"/>
        <dbReference type="EC" id="3.1.1.61"/>
    </reaction>
</comment>
<dbReference type="SUPFAM" id="SSF52738">
    <property type="entry name" value="Methylesterase CheB, C-terminal domain"/>
    <property type="match status" value="1"/>
</dbReference>
<feature type="domain" description="CheB-type methylesterase" evidence="5">
    <location>
        <begin position="6"/>
        <end position="193"/>
    </location>
</feature>
<dbReference type="Pfam" id="PF01339">
    <property type="entry name" value="CheB_methylest"/>
    <property type="match status" value="1"/>
</dbReference>
<keyword evidence="7" id="KW-1185">Reference proteome</keyword>
<feature type="active site" evidence="4">
    <location>
        <position position="20"/>
    </location>
</feature>
<dbReference type="EMBL" id="NEVJ01000003">
    <property type="protein sequence ID" value="OZI20178.1"/>
    <property type="molecule type" value="Genomic_DNA"/>
</dbReference>
<dbReference type="CDD" id="cd16433">
    <property type="entry name" value="CheB"/>
    <property type="match status" value="1"/>
</dbReference>
<dbReference type="InterPro" id="IPR035909">
    <property type="entry name" value="CheB_C"/>
</dbReference>
<evidence type="ECO:0000256" key="3">
    <source>
        <dbReference type="ARBA" id="ARBA00048267"/>
    </source>
</evidence>
<dbReference type="PROSITE" id="PS50122">
    <property type="entry name" value="CHEB"/>
    <property type="match status" value="1"/>
</dbReference>
<proteinExistence type="predicted"/>
<dbReference type="Gene3D" id="3.40.50.180">
    <property type="entry name" value="Methylesterase CheB, C-terminal domain"/>
    <property type="match status" value="1"/>
</dbReference>
<dbReference type="GO" id="GO:0008984">
    <property type="term" value="F:protein-glutamate methylesterase activity"/>
    <property type="evidence" value="ECO:0007669"/>
    <property type="project" value="UniProtKB-EC"/>
</dbReference>
<reference evidence="6" key="1">
    <citation type="submission" date="2017-05" db="EMBL/GenBank/DDBJ databases">
        <title>Complete and WGS of Bordetella genogroups.</title>
        <authorList>
            <person name="Spilker T."/>
            <person name="Lipuma J."/>
        </authorList>
    </citation>
    <scope>NUCLEOTIDE SEQUENCE</scope>
    <source>
        <strain evidence="6">AU21707</strain>
    </source>
</reference>
<gene>
    <name evidence="6" type="ORF">CAL26_21800</name>
</gene>
<keyword evidence="1 4" id="KW-0378">Hydrolase</keyword>
<accession>A0A261R583</accession>
<sequence>MTTAAPLSSAAIELVAIGASAGGVDAIGTVLDALPADFPAAIAIVLHLPPDRHSLLAELFAARCVLPVKEVEDKEFIAPGMVYIAAPDYHMLVEPDRSFALSQDEAVNFSRPSIDLLMESAAIAYRDRLLGIVLTGASQDGAAGLQRVRALGGQAWVQDPDNADSPAMPASAIAQAGADRIMDKATLALALAALGKDPRNNGNRP</sequence>
<dbReference type="PANTHER" id="PTHR42872">
    <property type="entry name" value="PROTEIN-GLUTAMATE METHYLESTERASE/PROTEIN-GLUTAMINE GLUTAMINASE"/>
    <property type="match status" value="1"/>
</dbReference>
<dbReference type="EC" id="3.1.1.61" evidence="2"/>